<dbReference type="InterPro" id="IPR002737">
    <property type="entry name" value="MEMO1_fam"/>
</dbReference>
<reference evidence="2" key="1">
    <citation type="submission" date="2018-06" db="EMBL/GenBank/DDBJ databases">
        <authorList>
            <person name="Zhirakovskaya E."/>
        </authorList>
    </citation>
    <scope>NUCLEOTIDE SEQUENCE</scope>
</reference>
<accession>A0A3B0USA1</accession>
<dbReference type="NCBIfam" id="TIGR04336">
    <property type="entry name" value="AmmeMemoSam_B"/>
    <property type="match status" value="1"/>
</dbReference>
<dbReference type="Pfam" id="PF01875">
    <property type="entry name" value="Memo"/>
    <property type="match status" value="1"/>
</dbReference>
<organism evidence="2">
    <name type="scientific">hydrothermal vent metagenome</name>
    <dbReference type="NCBI Taxonomy" id="652676"/>
    <lineage>
        <taxon>unclassified sequences</taxon>
        <taxon>metagenomes</taxon>
        <taxon>ecological metagenomes</taxon>
    </lineage>
</organism>
<dbReference type="Gene3D" id="3.40.830.10">
    <property type="entry name" value="LigB-like"/>
    <property type="match status" value="1"/>
</dbReference>
<gene>
    <name evidence="2" type="ORF">MNBD_CHLOROFLEXI01-5012</name>
</gene>
<dbReference type="CDD" id="cd07361">
    <property type="entry name" value="MEMO_like"/>
    <property type="match status" value="1"/>
</dbReference>
<dbReference type="EMBL" id="UOEU01000305">
    <property type="protein sequence ID" value="VAW31960.1"/>
    <property type="molecule type" value="Genomic_DNA"/>
</dbReference>
<dbReference type="AlphaFoldDB" id="A0A3B0USA1"/>
<name>A0A3B0USA1_9ZZZZ</name>
<sequence>MSEKPHLRRLDIQPVHHQGEQMWYLRDPLELTNEQLIMPPVLAQLLLFCDGTRTPQQIHTAFCQHLGQPLDFSITEQALAQLDAACLFDNERAKQAIAQQKEDFHSQPYRLPALANLSYPGNPQQLTKLLDEYGADDNLNGWEPWRGRAIISPHIDYQRGGKVYAKVWQRAKTAVLEADLVLILGTDHKGGLGTFTLTRQPYATPYGILPTDVALVDCVAAAIGEKAAFAEELHHRREHSIELSAVWLHYIYQKAGIDPKPMVPILCGSFHHFVMNGNHPAEDVLLKAAVSTLKTATAGKKVLIVASVDFSHVGPAFDDDYSMDETRRAALRQSDHDLIQAIIRGDDASFYEQITAVEDRNKVCGFSAIYLMLRYLQGAEGVQVAYNHCPADDENNSLVSIAGILLE</sequence>
<proteinExistence type="inferred from homology"/>
<dbReference type="PANTHER" id="PTHR11060:SF0">
    <property type="entry name" value="PROTEIN MEMO1"/>
    <property type="match status" value="1"/>
</dbReference>
<comment type="similarity">
    <text evidence="1">Belongs to the MEMO1 family.</text>
</comment>
<evidence type="ECO:0000256" key="1">
    <source>
        <dbReference type="ARBA" id="ARBA00006315"/>
    </source>
</evidence>
<evidence type="ECO:0000313" key="2">
    <source>
        <dbReference type="EMBL" id="VAW31960.1"/>
    </source>
</evidence>
<protein>
    <recommendedName>
        <fullName evidence="3">AmmeMemoRadiSam system protein B</fullName>
    </recommendedName>
</protein>
<evidence type="ECO:0008006" key="3">
    <source>
        <dbReference type="Google" id="ProtNLM"/>
    </source>
</evidence>
<dbReference type="PANTHER" id="PTHR11060">
    <property type="entry name" value="PROTEIN MEMO1"/>
    <property type="match status" value="1"/>
</dbReference>